<name>A0ABU7H0M9_9SPHI</name>
<organism evidence="1 2">
    <name type="scientific">Pedobacter flavus</name>
    <dbReference type="NCBI Taxonomy" id="3113906"/>
    <lineage>
        <taxon>Bacteria</taxon>
        <taxon>Pseudomonadati</taxon>
        <taxon>Bacteroidota</taxon>
        <taxon>Sphingobacteriia</taxon>
        <taxon>Sphingobacteriales</taxon>
        <taxon>Sphingobacteriaceae</taxon>
        <taxon>Pedobacter</taxon>
    </lineage>
</organism>
<reference evidence="1 2" key="1">
    <citation type="submission" date="2024-01" db="EMBL/GenBank/DDBJ databases">
        <title>Pedobacter sp. nov., isolated from oil-contaminated soil.</title>
        <authorList>
            <person name="Le N.T.T."/>
        </authorList>
    </citation>
    <scope>NUCLEOTIDE SEQUENCE [LARGE SCALE GENOMIC DNA]</scope>
    <source>
        <strain evidence="1 2">VNH31</strain>
    </source>
</reference>
<dbReference type="Pfam" id="PF13715">
    <property type="entry name" value="CarbopepD_reg_2"/>
    <property type="match status" value="1"/>
</dbReference>
<dbReference type="InterPro" id="IPR043741">
    <property type="entry name" value="DUF5686"/>
</dbReference>
<evidence type="ECO:0000313" key="2">
    <source>
        <dbReference type="Proteomes" id="UP001337681"/>
    </source>
</evidence>
<keyword evidence="2" id="KW-1185">Reference proteome</keyword>
<sequence>MKLKLILLFTLAIPLYLFAQKPITGKITDKNKVAIPYSSIYLKGTSISTTSNVDGEFKLSIPTTHQTLIIKAIGYKAIEKSVDNSTSFPIMVELEEESFNIESVSFTASAEDPAYAIMRNVINKRLKHLNEVKEFSTRVYIKGLQKMLDAPKNFLGVDIQKATNEIGLDSNRRGIIYLSESESIYNFKAPNQVNEEMISSKVSGSNRAFSFNRASDLKINFYENTQNLNDLSLRPIVSPLAENAMFYYRYKYLGASEENGISILKIQVIPRRNTDPVFRGTIYIVDNQWRLFEADLTLTKEVNLNFIDELNIKQQYIPIDKDIWLPSNIKFDFTGGLLGFKFGGYFAAVFSNYDLNSRKDKKAFAEIMKVTADVNKKDDGYWDNARPIPLTEEEKLDYEKKSVLAAKRESKTYLDSLDSERNKLSVSKVLWKGFSHLNRFEKTVYQFSSVKDALFYNTVEGFGLDYKASYRKQIDSVRNKVLQISTNLRYGFTSKKFHPSISLNIPLEKINLNFSGGSSILDLNNNAYQSQLGNSLNSLLFERNYLKLYQKNFANLGIGGYIFSSIYGNMFAEYAHRKSLINLTNYTWRDYKDRSFSPNNPFSQTLDVPLFPDNSSFRIGGRLSYNFSNKYVTYPSGKFYLPSKYPTLSFGFIKGLANVLGSEVNYDFVYSELTKRDIKLGFYGKFSFMLGAGKFLNNKNIFYPDFKHFNGNQSTAYTTSNNAFLFLNIYENSTAKSYFEAHLEHNFSGFFLNKFPLIRKLKLQEVVGINYLSTNKLGNYTEAYFGLTHLTGFQISYGMSYLNGKKMENGLRLSIRL</sequence>
<proteinExistence type="predicted"/>
<dbReference type="Pfam" id="PF18939">
    <property type="entry name" value="DUF5686"/>
    <property type="match status" value="1"/>
</dbReference>
<dbReference type="EMBL" id="JAZDQU010000001">
    <property type="protein sequence ID" value="MEE1884872.1"/>
    <property type="molecule type" value="Genomic_DNA"/>
</dbReference>
<dbReference type="SUPFAM" id="SSF49464">
    <property type="entry name" value="Carboxypeptidase regulatory domain-like"/>
    <property type="match status" value="1"/>
</dbReference>
<gene>
    <name evidence="1" type="ORF">VRU49_05485</name>
</gene>
<evidence type="ECO:0000313" key="1">
    <source>
        <dbReference type="EMBL" id="MEE1884872.1"/>
    </source>
</evidence>
<protein>
    <submittedName>
        <fullName evidence="1">DUF5686 and carboxypeptidase regulatory-like domain-containing protein</fullName>
    </submittedName>
</protein>
<comment type="caution">
    <text evidence="1">The sequence shown here is derived from an EMBL/GenBank/DDBJ whole genome shotgun (WGS) entry which is preliminary data.</text>
</comment>
<dbReference type="Proteomes" id="UP001337681">
    <property type="component" value="Unassembled WGS sequence"/>
</dbReference>
<dbReference type="InterPro" id="IPR008969">
    <property type="entry name" value="CarboxyPept-like_regulatory"/>
</dbReference>
<dbReference type="RefSeq" id="WP_330145781.1">
    <property type="nucleotide sequence ID" value="NZ_JAZDQU010000001.1"/>
</dbReference>
<dbReference type="Gene3D" id="2.60.40.1120">
    <property type="entry name" value="Carboxypeptidase-like, regulatory domain"/>
    <property type="match status" value="1"/>
</dbReference>
<accession>A0ABU7H0M9</accession>